<dbReference type="Pfam" id="PF00293">
    <property type="entry name" value="NUDIX"/>
    <property type="match status" value="1"/>
</dbReference>
<evidence type="ECO:0000313" key="7">
    <source>
        <dbReference type="Proteomes" id="UP000297646"/>
    </source>
</evidence>
<evidence type="ECO:0000256" key="1">
    <source>
        <dbReference type="ARBA" id="ARBA00001946"/>
    </source>
</evidence>
<reference evidence="5" key="2">
    <citation type="submission" date="2020-02" db="EMBL/GenBank/DDBJ databases">
        <authorList>
            <person name="Fontana A."/>
            <person name="Patrone V."/>
            <person name="Morelli L."/>
        </authorList>
    </citation>
    <scope>NUCLEOTIDE SEQUENCE</scope>
    <source>
        <strain evidence="4">CCUG 30943</strain>
        <strain evidence="5">CCUG 43002</strain>
    </source>
</reference>
<dbReference type="SUPFAM" id="SSF55811">
    <property type="entry name" value="Nudix"/>
    <property type="match status" value="1"/>
</dbReference>
<dbReference type="CDD" id="cd03424">
    <property type="entry name" value="NUDIX_ADPRase_Nudt5_UGPPase_Nudt14"/>
    <property type="match status" value="1"/>
</dbReference>
<keyword evidence="8" id="KW-1185">Reference proteome</keyword>
<dbReference type="STRING" id="1583.IV69_GL001129"/>
<reference evidence="6 7" key="1">
    <citation type="submission" date="2018-03" db="EMBL/GenBank/DDBJ databases">
        <title>Genome sequencing of Weissella confusa isolates.</title>
        <authorList>
            <person name="Kajala I."/>
            <person name="Baruah R."/>
            <person name="Bergsveinson J."/>
            <person name="Juvonen R."/>
            <person name="Ziola B."/>
        </authorList>
    </citation>
    <scope>NUCLEOTIDE SEQUENCE [LARGE SCALE GENOMIC DNA]</scope>
    <source>
        <strain evidence="6 7">VTT E-062653</strain>
    </source>
</reference>
<dbReference type="GO" id="GO:0016787">
    <property type="term" value="F:hydrolase activity"/>
    <property type="evidence" value="ECO:0007669"/>
    <property type="project" value="UniProtKB-KW"/>
</dbReference>
<proteinExistence type="predicted"/>
<dbReference type="GO" id="GO:0006753">
    <property type="term" value="P:nucleoside phosphate metabolic process"/>
    <property type="evidence" value="ECO:0007669"/>
    <property type="project" value="TreeGrafter"/>
</dbReference>
<dbReference type="Proteomes" id="UP000808038">
    <property type="component" value="Unassembled WGS sequence"/>
</dbReference>
<protein>
    <submittedName>
        <fullName evidence="5">NUDIX hydrolase</fullName>
    </submittedName>
</protein>
<dbReference type="GO" id="GO:0019693">
    <property type="term" value="P:ribose phosphate metabolic process"/>
    <property type="evidence" value="ECO:0007669"/>
    <property type="project" value="TreeGrafter"/>
</dbReference>
<dbReference type="GO" id="GO:0005829">
    <property type="term" value="C:cytosol"/>
    <property type="evidence" value="ECO:0007669"/>
    <property type="project" value="TreeGrafter"/>
</dbReference>
<gene>
    <name evidence="6" type="ORF">C6P11_03490</name>
    <name evidence="5" type="ORF">HAU20_01410</name>
    <name evidence="4" type="ORF">HAU43_00065</name>
</gene>
<dbReference type="Proteomes" id="UP000297646">
    <property type="component" value="Unassembled WGS sequence"/>
</dbReference>
<dbReference type="PROSITE" id="PS51462">
    <property type="entry name" value="NUDIX"/>
    <property type="match status" value="1"/>
</dbReference>
<reference evidence="5 8" key="3">
    <citation type="journal article" date="2021" name="Int. J. Food Microbiol.">
        <title>Safety demonstration of a microbial species for use in the food chain: Weissella confusa.</title>
        <authorList>
            <person name="Bourdichon F."/>
            <person name="Patrone V."/>
            <person name="Fontana A."/>
            <person name="Milani G."/>
            <person name="Morelli L."/>
        </authorList>
    </citation>
    <scope>NUCLEOTIDE SEQUENCE [LARGE SCALE GENOMIC DNA]</scope>
    <source>
        <strain evidence="4">CCUG 30943</strain>
        <strain evidence="5 8">CCUG 43002</strain>
    </source>
</reference>
<dbReference type="InterPro" id="IPR015797">
    <property type="entry name" value="NUDIX_hydrolase-like_dom_sf"/>
</dbReference>
<sequence length="190" mass="21536">MADEFEAKFREEVISEEEVYNGHIIRVVNQTVTLPDGRESKREVVHHSGAIAVLALTDDDKMILERQWRAPVQKVTTEVPAGKVDGRDHNPLDTVNRELNEETRLTAGKIEKIAGFYTSIGFADEFMTLYLATDLKPVTDELPQDDDEQIDLLYVDFDEATRLFEAGELDDGKTAMAYLYWKTLRLAGKA</sequence>
<keyword evidence="2 5" id="KW-0378">Hydrolase</keyword>
<evidence type="ECO:0000313" key="4">
    <source>
        <dbReference type="EMBL" id="MBJ7631508.1"/>
    </source>
</evidence>
<dbReference type="GeneID" id="57978431"/>
<evidence type="ECO:0000313" key="5">
    <source>
        <dbReference type="EMBL" id="MBJ7638081.1"/>
    </source>
</evidence>
<dbReference type="PANTHER" id="PTHR11839:SF18">
    <property type="entry name" value="NUDIX HYDROLASE DOMAIN-CONTAINING PROTEIN"/>
    <property type="match status" value="1"/>
</dbReference>
<comment type="cofactor">
    <cofactor evidence="1">
        <name>Mg(2+)</name>
        <dbReference type="ChEBI" id="CHEBI:18420"/>
    </cofactor>
</comment>
<dbReference type="EMBL" id="JAAOCX010000001">
    <property type="protein sequence ID" value="MBJ7631508.1"/>
    <property type="molecule type" value="Genomic_DNA"/>
</dbReference>
<dbReference type="RefSeq" id="WP_003608151.1">
    <property type="nucleotide sequence ID" value="NZ_ALXH01000132.1"/>
</dbReference>
<feature type="domain" description="Nudix hydrolase" evidence="3">
    <location>
        <begin position="45"/>
        <end position="177"/>
    </location>
</feature>
<name>A0A0R2F6P6_WEICO</name>
<evidence type="ECO:0000256" key="2">
    <source>
        <dbReference type="ARBA" id="ARBA00022801"/>
    </source>
</evidence>
<dbReference type="Gene3D" id="3.90.79.10">
    <property type="entry name" value="Nucleoside Triphosphate Pyrophosphohydrolase"/>
    <property type="match status" value="1"/>
</dbReference>
<evidence type="ECO:0000313" key="8">
    <source>
        <dbReference type="Proteomes" id="UP000728106"/>
    </source>
</evidence>
<evidence type="ECO:0000259" key="3">
    <source>
        <dbReference type="PROSITE" id="PS51462"/>
    </source>
</evidence>
<dbReference type="AlphaFoldDB" id="A0A0R2F6P6"/>
<dbReference type="EMBL" id="JAAOCP010000001">
    <property type="protein sequence ID" value="MBJ7638081.1"/>
    <property type="molecule type" value="Genomic_DNA"/>
</dbReference>
<evidence type="ECO:0000313" key="6">
    <source>
        <dbReference type="EMBL" id="TGE74043.1"/>
    </source>
</evidence>
<dbReference type="EMBL" id="PVSN01000021">
    <property type="protein sequence ID" value="TGE74043.1"/>
    <property type="molecule type" value="Genomic_DNA"/>
</dbReference>
<dbReference type="PANTHER" id="PTHR11839">
    <property type="entry name" value="UDP/ADP-SUGAR PYROPHOSPHATASE"/>
    <property type="match status" value="1"/>
</dbReference>
<dbReference type="OrthoDB" id="9806150at2"/>
<dbReference type="InterPro" id="IPR000086">
    <property type="entry name" value="NUDIX_hydrolase_dom"/>
</dbReference>
<organism evidence="5 8">
    <name type="scientific">Weissella confusa</name>
    <name type="common">Lactobacillus confusus</name>
    <dbReference type="NCBI Taxonomy" id="1583"/>
    <lineage>
        <taxon>Bacteria</taxon>
        <taxon>Bacillati</taxon>
        <taxon>Bacillota</taxon>
        <taxon>Bacilli</taxon>
        <taxon>Lactobacillales</taxon>
        <taxon>Lactobacillaceae</taxon>
        <taxon>Weissella</taxon>
    </lineage>
</organism>
<dbReference type="Proteomes" id="UP000728106">
    <property type="component" value="Unassembled WGS sequence"/>
</dbReference>
<accession>A0A0R2F6P6</accession>
<comment type="caution">
    <text evidence="5">The sequence shown here is derived from an EMBL/GenBank/DDBJ whole genome shotgun (WGS) entry which is preliminary data.</text>
</comment>